<dbReference type="CDD" id="cd03450">
    <property type="entry name" value="NodN"/>
    <property type="match status" value="1"/>
</dbReference>
<reference evidence="3" key="2">
    <citation type="submission" date="2020-09" db="EMBL/GenBank/DDBJ databases">
        <authorList>
            <person name="Sun Q."/>
            <person name="Ohkuma M."/>
        </authorList>
    </citation>
    <scope>NUCLEOTIDE SEQUENCE</scope>
    <source>
        <strain evidence="3">JCM 3276</strain>
    </source>
</reference>
<dbReference type="PANTHER" id="PTHR42993">
    <property type="entry name" value="MAOC-LIKE DEHYDRATASE DOMAIN-CONTAINING PROTEIN"/>
    <property type="match status" value="1"/>
</dbReference>
<dbReference type="Gene3D" id="3.10.129.10">
    <property type="entry name" value="Hotdog Thioesterase"/>
    <property type="match status" value="1"/>
</dbReference>
<feature type="domain" description="MaoC-like" evidence="2">
    <location>
        <begin position="22"/>
        <end position="135"/>
    </location>
</feature>
<organism evidence="3 4">
    <name type="scientific">Actinokineospora fastidiosa</name>
    <dbReference type="NCBI Taxonomy" id="1816"/>
    <lineage>
        <taxon>Bacteria</taxon>
        <taxon>Bacillati</taxon>
        <taxon>Actinomycetota</taxon>
        <taxon>Actinomycetes</taxon>
        <taxon>Pseudonocardiales</taxon>
        <taxon>Pseudonocardiaceae</taxon>
        <taxon>Actinokineospora</taxon>
    </lineage>
</organism>
<keyword evidence="4" id="KW-1185">Reference proteome</keyword>
<evidence type="ECO:0000313" key="4">
    <source>
        <dbReference type="Proteomes" id="UP000660680"/>
    </source>
</evidence>
<dbReference type="Proteomes" id="UP000660680">
    <property type="component" value="Unassembled WGS sequence"/>
</dbReference>
<evidence type="ECO:0000259" key="2">
    <source>
        <dbReference type="Pfam" id="PF01575"/>
    </source>
</evidence>
<sequence length="163" mass="17406">MIDTSALPVRPSSLAELRGLVGAEIGPTDWHEVTQERIDAFAELTGDRQWIHVDAERAAASPLGGTIAHGLYSLSLGPAMSYALLSFEGFAHSLNYGYDTVRFPAPVPVGSRIRMRSTILAVTEVPGGIQVRVRQTFEREGAAKPIVVAEAIARVVESPPTAG</sequence>
<proteinExistence type="inferred from homology"/>
<dbReference type="RefSeq" id="WP_189212640.1">
    <property type="nucleotide sequence ID" value="NZ_BMRB01000004.1"/>
</dbReference>
<evidence type="ECO:0000313" key="3">
    <source>
        <dbReference type="EMBL" id="GGS45632.1"/>
    </source>
</evidence>
<dbReference type="InterPro" id="IPR002539">
    <property type="entry name" value="MaoC-like_dom"/>
</dbReference>
<gene>
    <name evidence="3" type="ORF">GCM10010171_45930</name>
</gene>
<dbReference type="SUPFAM" id="SSF54637">
    <property type="entry name" value="Thioesterase/thiol ester dehydrase-isomerase"/>
    <property type="match status" value="1"/>
</dbReference>
<comment type="caution">
    <text evidence="3">The sequence shown here is derived from an EMBL/GenBank/DDBJ whole genome shotgun (WGS) entry which is preliminary data.</text>
</comment>
<dbReference type="EMBL" id="BMRB01000004">
    <property type="protein sequence ID" value="GGS45632.1"/>
    <property type="molecule type" value="Genomic_DNA"/>
</dbReference>
<dbReference type="Pfam" id="PF01575">
    <property type="entry name" value="MaoC_dehydratas"/>
    <property type="match status" value="1"/>
</dbReference>
<accession>A0A918GML2</accession>
<comment type="similarity">
    <text evidence="1">Belongs to the enoyl-CoA hydratase/isomerase family.</text>
</comment>
<dbReference type="InterPro" id="IPR029069">
    <property type="entry name" value="HotDog_dom_sf"/>
</dbReference>
<evidence type="ECO:0000256" key="1">
    <source>
        <dbReference type="ARBA" id="ARBA00005254"/>
    </source>
</evidence>
<protein>
    <submittedName>
        <fullName evidence="3">MaoC family dehydratase</fullName>
    </submittedName>
</protein>
<dbReference type="AlphaFoldDB" id="A0A918GML2"/>
<dbReference type="PANTHER" id="PTHR42993:SF1">
    <property type="entry name" value="MAOC-LIKE DEHYDRATASE DOMAIN-CONTAINING PROTEIN"/>
    <property type="match status" value="1"/>
</dbReference>
<reference evidence="3" key="1">
    <citation type="journal article" date="2014" name="Int. J. Syst. Evol. Microbiol.">
        <title>Complete genome sequence of Corynebacterium casei LMG S-19264T (=DSM 44701T), isolated from a smear-ripened cheese.</title>
        <authorList>
            <consortium name="US DOE Joint Genome Institute (JGI-PGF)"/>
            <person name="Walter F."/>
            <person name="Albersmeier A."/>
            <person name="Kalinowski J."/>
            <person name="Ruckert C."/>
        </authorList>
    </citation>
    <scope>NUCLEOTIDE SEQUENCE</scope>
    <source>
        <strain evidence="3">JCM 3276</strain>
    </source>
</reference>
<name>A0A918GML2_9PSEU</name>
<dbReference type="InterPro" id="IPR039375">
    <property type="entry name" value="NodN-like"/>
</dbReference>